<dbReference type="CDD" id="cd07197">
    <property type="entry name" value="nitrilase"/>
    <property type="match status" value="1"/>
</dbReference>
<dbReference type="PROSITE" id="PS50263">
    <property type="entry name" value="CN_HYDROLASE"/>
    <property type="match status" value="1"/>
</dbReference>
<dbReference type="InterPro" id="IPR036526">
    <property type="entry name" value="C-N_Hydrolase_sf"/>
</dbReference>
<dbReference type="PANTHER" id="PTHR23088:SF27">
    <property type="entry name" value="DEAMINATED GLUTATHIONE AMIDASE"/>
    <property type="match status" value="1"/>
</dbReference>
<name>A0ABX5Q4V2_9BACL</name>
<dbReference type="Pfam" id="PF00795">
    <property type="entry name" value="CN_hydrolase"/>
    <property type="match status" value="1"/>
</dbReference>
<evidence type="ECO:0000256" key="1">
    <source>
        <dbReference type="ARBA" id="ARBA00010613"/>
    </source>
</evidence>
<dbReference type="Gene3D" id="3.60.110.10">
    <property type="entry name" value="Carbon-nitrogen hydrolase"/>
    <property type="match status" value="1"/>
</dbReference>
<proteinExistence type="inferred from homology"/>
<dbReference type="EMBL" id="CP025688">
    <property type="protein sequence ID" value="QAA21678.1"/>
    <property type="molecule type" value="Genomic_DNA"/>
</dbReference>
<dbReference type="PANTHER" id="PTHR23088">
    <property type="entry name" value="NITRILASE-RELATED"/>
    <property type="match status" value="1"/>
</dbReference>
<evidence type="ECO:0000313" key="4">
    <source>
        <dbReference type="Proteomes" id="UP000285882"/>
    </source>
</evidence>
<evidence type="ECO:0000313" key="3">
    <source>
        <dbReference type="EMBL" id="QAA21678.1"/>
    </source>
</evidence>
<gene>
    <name evidence="3" type="ORF">C0674_03035</name>
</gene>
<comment type="similarity">
    <text evidence="1">Belongs to the carbon-nitrogen hydrolase superfamily. NIT1/NIT2 family.</text>
</comment>
<organism evidence="3 4">
    <name type="scientific">Sporolactobacillus terrae</name>
    <dbReference type="NCBI Taxonomy" id="269673"/>
    <lineage>
        <taxon>Bacteria</taxon>
        <taxon>Bacillati</taxon>
        <taxon>Bacillota</taxon>
        <taxon>Bacilli</taxon>
        <taxon>Bacillales</taxon>
        <taxon>Sporolactobacillaceae</taxon>
        <taxon>Sporolactobacillus</taxon>
    </lineage>
</organism>
<accession>A0ABX5Q4V2</accession>
<dbReference type="InterPro" id="IPR001110">
    <property type="entry name" value="UPF0012_CS"/>
</dbReference>
<reference evidence="3 4" key="1">
    <citation type="submission" date="2018-01" db="EMBL/GenBank/DDBJ databases">
        <title>Complete genome sequencing of Sporolactobacillus terrae DLG3.</title>
        <authorList>
            <person name="Nam Y.-D."/>
            <person name="Kang J."/>
            <person name="Chung W.-H."/>
        </authorList>
    </citation>
    <scope>NUCLEOTIDE SEQUENCE [LARGE SCALE GENOMIC DNA]</scope>
    <source>
        <strain evidence="3 4">DLG3</strain>
    </source>
</reference>
<dbReference type="PROSITE" id="PS01227">
    <property type="entry name" value="UPF0012"/>
    <property type="match status" value="1"/>
</dbReference>
<dbReference type="SUPFAM" id="SSF56317">
    <property type="entry name" value="Carbon-nitrogen hydrolase"/>
    <property type="match status" value="1"/>
</dbReference>
<dbReference type="InterPro" id="IPR003010">
    <property type="entry name" value="C-N_Hydrolase"/>
</dbReference>
<evidence type="ECO:0000259" key="2">
    <source>
        <dbReference type="PROSITE" id="PS50263"/>
    </source>
</evidence>
<feature type="domain" description="CN hydrolase" evidence="2">
    <location>
        <begin position="13"/>
        <end position="267"/>
    </location>
</feature>
<keyword evidence="4" id="KW-1185">Reference proteome</keyword>
<dbReference type="Proteomes" id="UP000285882">
    <property type="component" value="Chromosome"/>
</dbReference>
<protein>
    <recommendedName>
        <fullName evidence="2">CN hydrolase domain-containing protein</fullName>
    </recommendedName>
</protein>
<sequence>MNNMLKGWGIWMIKVAIGQITPKTCDKQANTEKMDKWIQEAASEGAKLVVFPELVLTGYNCGDHFFDEAELIPGPATQHFSELAAELGIYIIWGMPEKSIDGVLYNAAALVGPEGFVGKWRKNTLPGHASDTIGPGAFPDRKFFKPGEHAPIYQTAIGKIGLLICYDIWFPELARLLTLKGADFIVGISGSPAPEKDIFEPIVKARAAENAINFIYTNLVGKEGNTTYWGGGFVVSAGDPERKVPGTPILCKAPYTGESLTFAEIDPEAARKIRPAFPVIRDLTTHMYEELAEVHRVLT</sequence>